<evidence type="ECO:0008006" key="4">
    <source>
        <dbReference type="Google" id="ProtNLM"/>
    </source>
</evidence>
<dbReference type="PATRIC" id="fig|1122147.4.peg.2208"/>
<gene>
    <name evidence="2" type="ORF">FC91_GL002135</name>
</gene>
<feature type="signal peptide" evidence="1">
    <location>
        <begin position="1"/>
        <end position="20"/>
    </location>
</feature>
<feature type="chain" id="PRO_5039493257" description="Surface layer protein A domain-containing protein" evidence="1">
    <location>
        <begin position="21"/>
        <end position="271"/>
    </location>
</feature>
<evidence type="ECO:0000313" key="3">
    <source>
        <dbReference type="Proteomes" id="UP000050949"/>
    </source>
</evidence>
<dbReference type="AlphaFoldDB" id="A0A0R1XEE7"/>
<dbReference type="RefSeq" id="WP_027828696.1">
    <property type="nucleotide sequence ID" value="NZ_AUEH01000026.1"/>
</dbReference>
<dbReference type="eggNOG" id="ENOG5030B18">
    <property type="taxonomic scope" value="Bacteria"/>
</dbReference>
<organism evidence="2 3">
    <name type="scientific">Schleiferilactobacillus harbinensis DSM 16991</name>
    <dbReference type="NCBI Taxonomy" id="1122147"/>
    <lineage>
        <taxon>Bacteria</taxon>
        <taxon>Bacillati</taxon>
        <taxon>Bacillota</taxon>
        <taxon>Bacilli</taxon>
        <taxon>Lactobacillales</taxon>
        <taxon>Lactobacillaceae</taxon>
        <taxon>Schleiferilactobacillus</taxon>
    </lineage>
</organism>
<proteinExistence type="predicted"/>
<reference evidence="2 3" key="1">
    <citation type="journal article" date="2015" name="Genome Announc.">
        <title>Expanding the biotechnology potential of lactobacilli through comparative genomics of 213 strains and associated genera.</title>
        <authorList>
            <person name="Sun Z."/>
            <person name="Harris H.M."/>
            <person name="McCann A."/>
            <person name="Guo C."/>
            <person name="Argimon S."/>
            <person name="Zhang W."/>
            <person name="Yang X."/>
            <person name="Jeffery I.B."/>
            <person name="Cooney J.C."/>
            <person name="Kagawa T.F."/>
            <person name="Liu W."/>
            <person name="Song Y."/>
            <person name="Salvetti E."/>
            <person name="Wrobel A."/>
            <person name="Rasinkangas P."/>
            <person name="Parkhill J."/>
            <person name="Rea M.C."/>
            <person name="O'Sullivan O."/>
            <person name="Ritari J."/>
            <person name="Douillard F.P."/>
            <person name="Paul Ross R."/>
            <person name="Yang R."/>
            <person name="Briner A.E."/>
            <person name="Felis G.E."/>
            <person name="de Vos W.M."/>
            <person name="Barrangou R."/>
            <person name="Klaenhammer T.R."/>
            <person name="Caufield P.W."/>
            <person name="Cui Y."/>
            <person name="Zhang H."/>
            <person name="O'Toole P.W."/>
        </authorList>
    </citation>
    <scope>NUCLEOTIDE SEQUENCE [LARGE SCALE GENOMIC DNA]</scope>
    <source>
        <strain evidence="2 3">DSM 16991</strain>
    </source>
</reference>
<dbReference type="Proteomes" id="UP000050949">
    <property type="component" value="Unassembled WGS sequence"/>
</dbReference>
<comment type="caution">
    <text evidence="2">The sequence shown here is derived from an EMBL/GenBank/DDBJ whole genome shotgun (WGS) entry which is preliminary data.</text>
</comment>
<keyword evidence="1" id="KW-0732">Signal</keyword>
<dbReference type="OrthoDB" id="2294419at2"/>
<sequence>MKLSKHVLLAATLLSSVALAAAPLAATSQAAASAVTTAPKTQSEALPNPTTVYVKQASAPVYSDAQLTKKTGRTLSFGSGWRAFTKITTASGDLSYNVGGNQYVAAADVTTDPNSVSTVQKQNGVVYVANKAGADTYSWKTGKVNGHLAYGTGWRYGTVTTNGTTRVTGYFVSSDQILQVEDVTGAKPGSTSTTTDPSKLGRGVFTVRYAAHPSWSIAKYTLSNGTLKYAGSLPAGSRWLAYGTMQIGGQYYFDLGGQFVPVTYGTFAPAK</sequence>
<protein>
    <recommendedName>
        <fullName evidence="4">Surface layer protein A domain-containing protein</fullName>
    </recommendedName>
</protein>
<evidence type="ECO:0000313" key="2">
    <source>
        <dbReference type="EMBL" id="KRM28045.1"/>
    </source>
</evidence>
<accession>A0A0R1XEE7</accession>
<name>A0A0R1XEE7_9LACO</name>
<evidence type="ECO:0000256" key="1">
    <source>
        <dbReference type="SAM" id="SignalP"/>
    </source>
</evidence>
<dbReference type="EMBL" id="AZFW01000037">
    <property type="protein sequence ID" value="KRM28045.1"/>
    <property type="molecule type" value="Genomic_DNA"/>
</dbReference>